<evidence type="ECO:0000313" key="1">
    <source>
        <dbReference type="EMBL" id="PSV96927.1"/>
    </source>
</evidence>
<evidence type="ECO:0000313" key="3">
    <source>
        <dbReference type="Proteomes" id="UP000241190"/>
    </source>
</evidence>
<evidence type="ECO:0000313" key="4">
    <source>
        <dbReference type="Proteomes" id="UP000241954"/>
    </source>
</evidence>
<dbReference type="RefSeq" id="WP_045035435.1">
    <property type="nucleotide sequence ID" value="NZ_CAMQYU010000059.1"/>
</dbReference>
<dbReference type="Pfam" id="PF11686">
    <property type="entry name" value="DUF3283"/>
    <property type="match status" value="1"/>
</dbReference>
<dbReference type="OrthoDB" id="5918317at2"/>
<sequence>MYNLTQLSDSERMRIELDKQASYTVWKVKNGKVGYEAFAELTNNIEDDDEREFCQQAIIKYKSQMGVN</sequence>
<dbReference type="Proteomes" id="UP000241954">
    <property type="component" value="Unassembled WGS sequence"/>
</dbReference>
<keyword evidence="3" id="KW-1185">Reference proteome</keyword>
<dbReference type="EMBL" id="PYLW01000009">
    <property type="protein sequence ID" value="PSV96927.1"/>
    <property type="molecule type" value="Genomic_DNA"/>
</dbReference>
<dbReference type="Proteomes" id="UP000241190">
    <property type="component" value="Unassembled WGS sequence"/>
</dbReference>
<evidence type="ECO:0000313" key="2">
    <source>
        <dbReference type="EMBL" id="PSW99705.1"/>
    </source>
</evidence>
<gene>
    <name evidence="1" type="ORF">C9I88_10560</name>
    <name evidence="2" type="ORF">C9J52_00440</name>
</gene>
<dbReference type="EMBL" id="PYOP01000001">
    <property type="protein sequence ID" value="PSW99705.1"/>
    <property type="molecule type" value="Genomic_DNA"/>
</dbReference>
<dbReference type="GeneID" id="93547277"/>
<protein>
    <submittedName>
        <fullName evidence="1">DUF3283 domain-containing protein</fullName>
    </submittedName>
</protein>
<dbReference type="InterPro" id="IPR021700">
    <property type="entry name" value="DUF3283"/>
</dbReference>
<reference evidence="1 4" key="1">
    <citation type="submission" date="2018-01" db="EMBL/GenBank/DDBJ databases">
        <title>Whole genome sequencing of Histamine producing bacteria.</title>
        <authorList>
            <person name="Butler K."/>
        </authorList>
    </citation>
    <scope>NUCLEOTIDE SEQUENCE [LARGE SCALE GENOMIC DNA]</scope>
    <source>
        <strain evidence="2 3">ATCC 51761</strain>
        <strain evidence="1 4">NCIMB 13481</strain>
    </source>
</reference>
<name>A0A0D8Q6L3_9GAMM</name>
<proteinExistence type="predicted"/>
<comment type="caution">
    <text evidence="1">The sequence shown here is derived from an EMBL/GenBank/DDBJ whole genome shotgun (WGS) entry which is preliminary data.</text>
</comment>
<accession>A0A0D8Q6L3</accession>
<organism evidence="1 4">
    <name type="scientific">Photobacterium iliopiscarium</name>
    <dbReference type="NCBI Taxonomy" id="56192"/>
    <lineage>
        <taxon>Bacteria</taxon>
        <taxon>Pseudomonadati</taxon>
        <taxon>Pseudomonadota</taxon>
        <taxon>Gammaproteobacteria</taxon>
        <taxon>Vibrionales</taxon>
        <taxon>Vibrionaceae</taxon>
        <taxon>Photobacterium</taxon>
    </lineage>
</organism>
<dbReference type="AlphaFoldDB" id="A0A0D8Q6L3"/>